<evidence type="ECO:0000256" key="2">
    <source>
        <dbReference type="ARBA" id="ARBA00022692"/>
    </source>
</evidence>
<keyword evidence="3" id="KW-0133">Cell shape</keyword>
<dbReference type="PROSITE" id="PS00428">
    <property type="entry name" value="FTSW_RODA_SPOVE"/>
    <property type="match status" value="1"/>
</dbReference>
<evidence type="ECO:0000313" key="9">
    <source>
        <dbReference type="Proteomes" id="UP000596329"/>
    </source>
</evidence>
<evidence type="ECO:0000256" key="6">
    <source>
        <dbReference type="ARBA" id="ARBA00032370"/>
    </source>
</evidence>
<name>A0A075RQC5_FLAPS</name>
<dbReference type="KEGG" id="fpq:IB65_12235"/>
<dbReference type="InterPro" id="IPR001182">
    <property type="entry name" value="FtsW/RodA"/>
</dbReference>
<dbReference type="GO" id="GO:0015648">
    <property type="term" value="F:lipid-linked peptidoglycan transporter activity"/>
    <property type="evidence" value="ECO:0007669"/>
    <property type="project" value="TreeGrafter"/>
</dbReference>
<dbReference type="InterPro" id="IPR018365">
    <property type="entry name" value="Cell_cycle_FtsW-rel_CS"/>
</dbReference>
<dbReference type="EMBL" id="CP059075">
    <property type="protein sequence ID" value="QRE04163.1"/>
    <property type="molecule type" value="Genomic_DNA"/>
</dbReference>
<protein>
    <recommendedName>
        <fullName evidence="7">Cell wall polymerase</fullName>
    </recommendedName>
    <alternativeName>
        <fullName evidence="6">Peptidoglycan polymerase</fullName>
    </alternativeName>
</protein>
<keyword evidence="2" id="KW-0812">Transmembrane</keyword>
<evidence type="ECO:0000256" key="7">
    <source>
        <dbReference type="ARBA" id="ARBA00033270"/>
    </source>
</evidence>
<dbReference type="OMA" id="PMMVAWY"/>
<evidence type="ECO:0000256" key="1">
    <source>
        <dbReference type="ARBA" id="ARBA00004141"/>
    </source>
</evidence>
<proteinExistence type="predicted"/>
<evidence type="ECO:0000313" key="8">
    <source>
        <dbReference type="EMBL" id="QRE04163.1"/>
    </source>
</evidence>
<dbReference type="KEGG" id="fpv:IA03_12010"/>
<dbReference type="AlphaFoldDB" id="A0A075RQC5"/>
<dbReference type="KEGG" id="fpc:FPSM_02550"/>
<comment type="subcellular location">
    <subcellularLocation>
        <location evidence="1">Membrane</location>
        <topology evidence="1">Multi-pass membrane protein</topology>
    </subcellularLocation>
</comment>
<organism evidence="8 9">
    <name type="scientific">Flavobacterium psychrophilum</name>
    <dbReference type="NCBI Taxonomy" id="96345"/>
    <lineage>
        <taxon>Bacteria</taxon>
        <taxon>Pseudomonadati</taxon>
        <taxon>Bacteroidota</taxon>
        <taxon>Flavobacteriia</taxon>
        <taxon>Flavobacteriales</taxon>
        <taxon>Flavobacteriaceae</taxon>
        <taxon>Flavobacterium</taxon>
    </lineage>
</organism>
<dbReference type="Proteomes" id="UP000596329">
    <property type="component" value="Chromosome"/>
</dbReference>
<dbReference type="NCBIfam" id="NF037961">
    <property type="entry name" value="RodA_shape"/>
    <property type="match status" value="1"/>
</dbReference>
<accession>A0A075RQC5</accession>
<dbReference type="GO" id="GO:0032153">
    <property type="term" value="C:cell division site"/>
    <property type="evidence" value="ECO:0007669"/>
    <property type="project" value="TreeGrafter"/>
</dbReference>
<dbReference type="GO" id="GO:0008360">
    <property type="term" value="P:regulation of cell shape"/>
    <property type="evidence" value="ECO:0007669"/>
    <property type="project" value="UniProtKB-KW"/>
</dbReference>
<sequence length="418" mass="46880">MKNQSVSSNIDWITVLIYIALVGIGWMNIYSADMTTNSEYYFDFNQNYGKQLIFIAFTAILVIVILTVDSKFYEKFSSVIFGASLVLLAGLFIFGKTIAGQRCWYAIGGLTLQPSEFAKAATALALAKYLSDSQVNLKNIKHQIIALLIMGLPILLILPQPDPGSALIFIMFIFVLNREGLPSWYLWTGFIAVVLFVMTLVIKPQYVILIAFIGIAIQYLRSRRINRNILASAIILLLISGFVFSVDYVFENVFKQHHRDRFNILLGKDVDMNGIGYNTNQSEIAIGSGGWIGKGFLEGTQTKGNFVPEQHTDYIFTTVGEEWGFAGSFVLILLFVGLILRILYLAENQKTKFSRVYGYGVASVLFTHFFVNISMVIGIFPTIGVPLPFMSYGGSSLWGFTILLFIFIKMDANKVNEW</sequence>
<dbReference type="KEGG" id="fpw:IA04_11895"/>
<dbReference type="PANTHER" id="PTHR30474">
    <property type="entry name" value="CELL CYCLE PROTEIN"/>
    <property type="match status" value="1"/>
</dbReference>
<dbReference type="KEGG" id="fpk:IA06_11970"/>
<keyword evidence="5" id="KW-0472">Membrane</keyword>
<dbReference type="RefSeq" id="WP_011964509.1">
    <property type="nucleotide sequence ID" value="NZ_BCNG01000008.1"/>
</dbReference>
<evidence type="ECO:0000256" key="3">
    <source>
        <dbReference type="ARBA" id="ARBA00022960"/>
    </source>
</evidence>
<evidence type="ECO:0000256" key="5">
    <source>
        <dbReference type="ARBA" id="ARBA00023136"/>
    </source>
</evidence>
<dbReference type="Pfam" id="PF01098">
    <property type="entry name" value="FTSW_RODA_SPOVE"/>
    <property type="match status" value="1"/>
</dbReference>
<dbReference type="PANTHER" id="PTHR30474:SF1">
    <property type="entry name" value="PEPTIDOGLYCAN GLYCOSYLTRANSFERASE MRDB"/>
    <property type="match status" value="1"/>
</dbReference>
<dbReference type="GO" id="GO:0051301">
    <property type="term" value="P:cell division"/>
    <property type="evidence" value="ECO:0007669"/>
    <property type="project" value="InterPro"/>
</dbReference>
<gene>
    <name evidence="8" type="ORF">H0H26_00715</name>
</gene>
<keyword evidence="4" id="KW-1133">Transmembrane helix</keyword>
<dbReference type="GeneID" id="66553529"/>
<reference evidence="8 9" key="1">
    <citation type="submission" date="2020-07" db="EMBL/GenBank/DDBJ databases">
        <title>Genomic characterization of Flavobacterium psychrophilum strains.</title>
        <authorList>
            <person name="Castillo D."/>
            <person name="Jorgensen J."/>
            <person name="Middelboe M."/>
        </authorList>
    </citation>
    <scope>NUCLEOTIDE SEQUENCE [LARGE SCALE GENOMIC DNA]</scope>
    <source>
        <strain evidence="8 9">FPS-R7</strain>
    </source>
</reference>
<dbReference type="GO" id="GO:0005886">
    <property type="term" value="C:plasma membrane"/>
    <property type="evidence" value="ECO:0007669"/>
    <property type="project" value="TreeGrafter"/>
</dbReference>
<evidence type="ECO:0000256" key="4">
    <source>
        <dbReference type="ARBA" id="ARBA00022989"/>
    </source>
</evidence>